<keyword evidence="4" id="KW-0902">Two-component regulatory system</keyword>
<dbReference type="Proteomes" id="UP000198972">
    <property type="component" value="Unassembled WGS sequence"/>
</dbReference>
<evidence type="ECO:0000256" key="3">
    <source>
        <dbReference type="ARBA" id="ARBA00022553"/>
    </source>
</evidence>
<dbReference type="InterPro" id="IPR020449">
    <property type="entry name" value="Tscrpt_reg_AraC-type_HTH"/>
</dbReference>
<dbReference type="Pfam" id="PF12833">
    <property type="entry name" value="HTH_18"/>
    <property type="match status" value="1"/>
</dbReference>
<evidence type="ECO:0000256" key="4">
    <source>
        <dbReference type="ARBA" id="ARBA00023012"/>
    </source>
</evidence>
<keyword evidence="7" id="KW-0804">Transcription</keyword>
<evidence type="ECO:0000256" key="8">
    <source>
        <dbReference type="PROSITE-ProRule" id="PRU00169"/>
    </source>
</evidence>
<dbReference type="InterPro" id="IPR018062">
    <property type="entry name" value="HTH_AraC-typ_CS"/>
</dbReference>
<dbReference type="InterPro" id="IPR018060">
    <property type="entry name" value="HTH_AraC"/>
</dbReference>
<dbReference type="SUPFAM" id="SSF46689">
    <property type="entry name" value="Homeodomain-like"/>
    <property type="match status" value="1"/>
</dbReference>
<dbReference type="PROSITE" id="PS01124">
    <property type="entry name" value="HTH_ARAC_FAMILY_2"/>
    <property type="match status" value="1"/>
</dbReference>
<dbReference type="GO" id="GO:0005737">
    <property type="term" value="C:cytoplasm"/>
    <property type="evidence" value="ECO:0007669"/>
    <property type="project" value="UniProtKB-SubCell"/>
</dbReference>
<dbReference type="SMART" id="SM00448">
    <property type="entry name" value="REC"/>
    <property type="match status" value="1"/>
</dbReference>
<dbReference type="Pfam" id="PF17853">
    <property type="entry name" value="GGDEF_2"/>
    <property type="match status" value="1"/>
</dbReference>
<keyword evidence="2" id="KW-0963">Cytoplasm</keyword>
<dbReference type="PROSITE" id="PS00041">
    <property type="entry name" value="HTH_ARAC_FAMILY_1"/>
    <property type="match status" value="1"/>
</dbReference>
<dbReference type="Gene3D" id="3.40.50.2300">
    <property type="match status" value="1"/>
</dbReference>
<keyword evidence="3 8" id="KW-0597">Phosphoprotein</keyword>
<reference evidence="11 12" key="1">
    <citation type="submission" date="2016-10" db="EMBL/GenBank/DDBJ databases">
        <authorList>
            <person name="de Groot N.N."/>
        </authorList>
    </citation>
    <scope>NUCLEOTIDE SEQUENCE [LARGE SCALE GENOMIC DNA]</scope>
    <source>
        <strain evidence="11 12">DSM 28129</strain>
    </source>
</reference>
<evidence type="ECO:0000256" key="7">
    <source>
        <dbReference type="ARBA" id="ARBA00023163"/>
    </source>
</evidence>
<keyword evidence="6" id="KW-0238">DNA-binding</keyword>
<dbReference type="InterPro" id="IPR041522">
    <property type="entry name" value="CdaR_GGDEF"/>
</dbReference>
<evidence type="ECO:0000259" key="9">
    <source>
        <dbReference type="PROSITE" id="PS01124"/>
    </source>
</evidence>
<keyword evidence="5" id="KW-0805">Transcription regulation</keyword>
<sequence>MYKVFIVDDEPFIIEGLYDIVDWSMLGMEIVGYAENGCAALEALTETPTDILITDISMPKMNGLELIRQIRQLKPELKVIVLSGYDEFAYLKEGMTLGIENYLLKPINLEEFQATLNAVHEKLNASRNDEALSEYSIRILRDNVMYRWVCNQIEEREFRERIDLLGLQIDKPYVLITLCRVRTASSDLLDLIEQSVDSIERLSTVITFQDTDGDIILLFNFDDPGEGRLESAELIDELSEKLRDLDVQLSEGSVESLEDGAHLSYENAKKAQEYFLIYSEQTTIRFDELKSPATSSQLAAIDWDESTRLLLARDREELFALIDQQFAYMGEIAGVTPLFLQDMALEWLVRFKMQLQKIRYAEEPRLIKEGYDQIKSAGTMEELVIIVKKMAEMAIDVLNGDVKSPIVQQVLSYIRVAYNQDLSLKTLGNTYNIHPVYLGQLFHKEVGESFTEYINRYRIEKAKELLKTTHQKVHEIARNVGYWETGYFYKQFKKYVGVSPKEYKGLG</sequence>
<proteinExistence type="predicted"/>
<evidence type="ECO:0000256" key="2">
    <source>
        <dbReference type="ARBA" id="ARBA00022490"/>
    </source>
</evidence>
<protein>
    <submittedName>
        <fullName evidence="11">Two-component system, response regulator YesN</fullName>
    </submittedName>
</protein>
<accession>A0A1G7MLC6</accession>
<dbReference type="InterPro" id="IPR009057">
    <property type="entry name" value="Homeodomain-like_sf"/>
</dbReference>
<dbReference type="InterPro" id="IPR011006">
    <property type="entry name" value="CheY-like_superfamily"/>
</dbReference>
<feature type="modified residue" description="4-aspartylphosphate" evidence="8">
    <location>
        <position position="55"/>
    </location>
</feature>
<dbReference type="SMART" id="SM00342">
    <property type="entry name" value="HTH_ARAC"/>
    <property type="match status" value="1"/>
</dbReference>
<comment type="subcellular location">
    <subcellularLocation>
        <location evidence="1">Cytoplasm</location>
    </subcellularLocation>
</comment>
<dbReference type="Pfam" id="PF00072">
    <property type="entry name" value="Response_reg"/>
    <property type="match status" value="1"/>
</dbReference>
<evidence type="ECO:0000256" key="5">
    <source>
        <dbReference type="ARBA" id="ARBA00023015"/>
    </source>
</evidence>
<feature type="domain" description="HTH araC/xylS-type" evidence="9">
    <location>
        <begin position="408"/>
        <end position="506"/>
    </location>
</feature>
<evidence type="ECO:0000313" key="11">
    <source>
        <dbReference type="EMBL" id="SDF62416.1"/>
    </source>
</evidence>
<dbReference type="STRING" id="670482.SAMN04488542_1144"/>
<dbReference type="SUPFAM" id="SSF52172">
    <property type="entry name" value="CheY-like"/>
    <property type="match status" value="1"/>
</dbReference>
<organism evidence="11 12">
    <name type="scientific">Fontibacillus panacisegetis</name>
    <dbReference type="NCBI Taxonomy" id="670482"/>
    <lineage>
        <taxon>Bacteria</taxon>
        <taxon>Bacillati</taxon>
        <taxon>Bacillota</taxon>
        <taxon>Bacilli</taxon>
        <taxon>Bacillales</taxon>
        <taxon>Paenibacillaceae</taxon>
        <taxon>Fontibacillus</taxon>
    </lineage>
</organism>
<evidence type="ECO:0000256" key="6">
    <source>
        <dbReference type="ARBA" id="ARBA00023125"/>
    </source>
</evidence>
<dbReference type="GO" id="GO:0000160">
    <property type="term" value="P:phosphorelay signal transduction system"/>
    <property type="evidence" value="ECO:0007669"/>
    <property type="project" value="UniProtKB-KW"/>
</dbReference>
<name>A0A1G7MLC6_9BACL</name>
<dbReference type="GO" id="GO:0043565">
    <property type="term" value="F:sequence-specific DNA binding"/>
    <property type="evidence" value="ECO:0007669"/>
    <property type="project" value="InterPro"/>
</dbReference>
<evidence type="ECO:0000313" key="12">
    <source>
        <dbReference type="Proteomes" id="UP000198972"/>
    </source>
</evidence>
<dbReference type="GO" id="GO:0003700">
    <property type="term" value="F:DNA-binding transcription factor activity"/>
    <property type="evidence" value="ECO:0007669"/>
    <property type="project" value="InterPro"/>
</dbReference>
<dbReference type="PANTHER" id="PTHR42713:SF3">
    <property type="entry name" value="TRANSCRIPTIONAL REGULATORY PROTEIN HPTR"/>
    <property type="match status" value="1"/>
</dbReference>
<evidence type="ECO:0000256" key="1">
    <source>
        <dbReference type="ARBA" id="ARBA00004496"/>
    </source>
</evidence>
<dbReference type="Gene3D" id="1.10.10.60">
    <property type="entry name" value="Homeodomain-like"/>
    <property type="match status" value="2"/>
</dbReference>
<dbReference type="PRINTS" id="PR00032">
    <property type="entry name" value="HTHARAC"/>
</dbReference>
<dbReference type="InterPro" id="IPR001789">
    <property type="entry name" value="Sig_transdc_resp-reg_receiver"/>
</dbReference>
<dbReference type="AlphaFoldDB" id="A0A1G7MLC6"/>
<dbReference type="CDD" id="cd17536">
    <property type="entry name" value="REC_YesN-like"/>
    <property type="match status" value="1"/>
</dbReference>
<gene>
    <name evidence="11" type="ORF">SAMN04488542_1144</name>
</gene>
<dbReference type="PROSITE" id="PS50110">
    <property type="entry name" value="RESPONSE_REGULATORY"/>
    <property type="match status" value="1"/>
</dbReference>
<feature type="domain" description="Response regulatory" evidence="10">
    <location>
        <begin position="3"/>
        <end position="120"/>
    </location>
</feature>
<evidence type="ECO:0000259" key="10">
    <source>
        <dbReference type="PROSITE" id="PS50110"/>
    </source>
</evidence>
<dbReference type="PANTHER" id="PTHR42713">
    <property type="entry name" value="HISTIDINE KINASE-RELATED"/>
    <property type="match status" value="1"/>
</dbReference>
<dbReference type="OrthoDB" id="342399at2"/>
<dbReference type="InterPro" id="IPR051552">
    <property type="entry name" value="HptR"/>
</dbReference>
<keyword evidence="12" id="KW-1185">Reference proteome</keyword>
<dbReference type="EMBL" id="FNBG01000014">
    <property type="protein sequence ID" value="SDF62416.1"/>
    <property type="molecule type" value="Genomic_DNA"/>
</dbReference>
<dbReference type="RefSeq" id="WP_091230808.1">
    <property type="nucleotide sequence ID" value="NZ_FNBG01000014.1"/>
</dbReference>